<gene>
    <name evidence="2" type="ORF">ACFFTU_13190</name>
</gene>
<dbReference type="RefSeq" id="WP_345223368.1">
    <property type="nucleotide sequence ID" value="NZ_BAAAXE010000013.1"/>
</dbReference>
<dbReference type="Proteomes" id="UP001589718">
    <property type="component" value="Unassembled WGS sequence"/>
</dbReference>
<keyword evidence="3" id="KW-1185">Reference proteome</keyword>
<feature type="compositionally biased region" description="Gly residues" evidence="1">
    <location>
        <begin position="98"/>
        <end position="113"/>
    </location>
</feature>
<evidence type="ECO:0000313" key="3">
    <source>
        <dbReference type="Proteomes" id="UP001589718"/>
    </source>
</evidence>
<reference evidence="2 3" key="1">
    <citation type="submission" date="2024-09" db="EMBL/GenBank/DDBJ databases">
        <authorList>
            <person name="Sun Q."/>
            <person name="Mori K."/>
        </authorList>
    </citation>
    <scope>NUCLEOTIDE SEQUENCE [LARGE SCALE GENOMIC DNA]</scope>
    <source>
        <strain evidence="2 3">JCM 4362</strain>
    </source>
</reference>
<proteinExistence type="predicted"/>
<evidence type="ECO:0000313" key="2">
    <source>
        <dbReference type="EMBL" id="MFB9520908.1"/>
    </source>
</evidence>
<protein>
    <submittedName>
        <fullName evidence="2">Uncharacterized protein</fullName>
    </submittedName>
</protein>
<evidence type="ECO:0000256" key="1">
    <source>
        <dbReference type="SAM" id="MobiDB-lite"/>
    </source>
</evidence>
<dbReference type="EMBL" id="JBHMCR010000006">
    <property type="protein sequence ID" value="MFB9520908.1"/>
    <property type="molecule type" value="Genomic_DNA"/>
</dbReference>
<feature type="region of interest" description="Disordered" evidence="1">
    <location>
        <begin position="93"/>
        <end position="113"/>
    </location>
</feature>
<sequence length="113" mass="11719">MDHRHSSQHPLRLLPWSTPDGRPCYLSTDGAGYLARLADRMEALQLDTGSEVLGHARDVLGGASVPADVLRFTATRLAECLSDALRVAESRGRRLGADAGGEGGAGPGAVGVG</sequence>
<accession>A0ABV5PCI3</accession>
<comment type="caution">
    <text evidence="2">The sequence shown here is derived from an EMBL/GenBank/DDBJ whole genome shotgun (WGS) entry which is preliminary data.</text>
</comment>
<organism evidence="2 3">
    <name type="scientific">Streptomyces cremeus</name>
    <dbReference type="NCBI Taxonomy" id="66881"/>
    <lineage>
        <taxon>Bacteria</taxon>
        <taxon>Bacillati</taxon>
        <taxon>Actinomycetota</taxon>
        <taxon>Actinomycetes</taxon>
        <taxon>Kitasatosporales</taxon>
        <taxon>Streptomycetaceae</taxon>
        <taxon>Streptomyces</taxon>
    </lineage>
</organism>
<name>A0ABV5PCI3_STRCM</name>